<keyword evidence="7" id="KW-0472">Membrane</keyword>
<keyword evidence="6" id="KW-1133">Transmembrane helix</keyword>
<evidence type="ECO:0000256" key="1">
    <source>
        <dbReference type="ARBA" id="ARBA00004651"/>
    </source>
</evidence>
<dbReference type="OrthoDB" id="9780552at2"/>
<evidence type="ECO:0000256" key="4">
    <source>
        <dbReference type="ARBA" id="ARBA00022692"/>
    </source>
</evidence>
<evidence type="ECO:0000313" key="11">
    <source>
        <dbReference type="Proteomes" id="UP000287394"/>
    </source>
</evidence>
<evidence type="ECO:0000256" key="3">
    <source>
        <dbReference type="ARBA" id="ARBA00022475"/>
    </source>
</evidence>
<accession>A0A402D0A9</accession>
<reference evidence="10 11" key="1">
    <citation type="journal article" date="2019" name="Int. J. Syst. Evol. Microbiol.">
        <title>Capsulimonas corticalis gen. nov., sp. nov., an aerobic capsulated bacterium, of a novel bacterial order, Capsulimonadales ord. nov., of the class Armatimonadia of the phylum Armatimonadetes.</title>
        <authorList>
            <person name="Li J."/>
            <person name="Kudo C."/>
            <person name="Tonouchi A."/>
        </authorList>
    </citation>
    <scope>NUCLEOTIDE SEQUENCE [LARGE SCALE GENOMIC DNA]</scope>
    <source>
        <strain evidence="10 11">AX-7</strain>
    </source>
</reference>
<keyword evidence="2" id="KW-0813">Transport</keyword>
<sequence>MNAHWLIVLAQIVALTGLVVLFAFYTITPARAQASAGGGGVMPAPPAYAIAVRLLAQGRDTEAIDRLRDVESSAAYRHTAYAPEAVYIIAHIYRDRLRDNGQAMAAYNSLVTTYGLAAFPHKQAAAAERQALGRVMDAANSRHPLYRILDYFVKITGRRSYSFASALLLISTLVRLAMAPLSAKQQRSAREMQALQPEIKKLQATHKDDPMQLYEATKMLQAEHGVNPHLGWIMALLQAPVFLAMYQAVQLYQYHVSAAGFLWIGSPIAAAHPQILALDLGLPDIPLLILYALSMVMTQRLVSNDDPAQAKTMQAMAWITPIISCLWIGAHHIASAFVLYWLISNILSAAIALYFSRNGARQTVSASL</sequence>
<evidence type="ECO:0000256" key="5">
    <source>
        <dbReference type="ARBA" id="ARBA00022927"/>
    </source>
</evidence>
<evidence type="ECO:0000256" key="8">
    <source>
        <dbReference type="ARBA" id="ARBA00023186"/>
    </source>
</evidence>
<dbReference type="AlphaFoldDB" id="A0A402D0A9"/>
<name>A0A402D0A9_9BACT</name>
<dbReference type="Pfam" id="PF02096">
    <property type="entry name" value="60KD_IMP"/>
    <property type="match status" value="1"/>
</dbReference>
<keyword evidence="11" id="KW-1185">Reference proteome</keyword>
<dbReference type="InterPro" id="IPR001708">
    <property type="entry name" value="YidC/ALB3/OXA1/COX18"/>
</dbReference>
<protein>
    <submittedName>
        <fullName evidence="10">Uncharacterized protein</fullName>
    </submittedName>
</protein>
<comment type="subcellular location">
    <subcellularLocation>
        <location evidence="1">Cell membrane</location>
        <topology evidence="1">Multi-pass membrane protein</topology>
    </subcellularLocation>
    <subcellularLocation>
        <location evidence="9">Membrane</location>
        <topology evidence="9">Multi-pass membrane protein</topology>
    </subcellularLocation>
</comment>
<evidence type="ECO:0000256" key="9">
    <source>
        <dbReference type="RuleBase" id="RU003945"/>
    </source>
</evidence>
<dbReference type="GO" id="GO:0051205">
    <property type="term" value="P:protein insertion into membrane"/>
    <property type="evidence" value="ECO:0007669"/>
    <property type="project" value="TreeGrafter"/>
</dbReference>
<evidence type="ECO:0000256" key="6">
    <source>
        <dbReference type="ARBA" id="ARBA00022989"/>
    </source>
</evidence>
<dbReference type="PANTHER" id="PTHR12428">
    <property type="entry name" value="OXA1"/>
    <property type="match status" value="1"/>
</dbReference>
<gene>
    <name evidence="10" type="ORF">CCAX7_57440</name>
</gene>
<proteinExistence type="inferred from homology"/>
<dbReference type="FunCoup" id="A0A402D0A9">
    <property type="interactions" value="342"/>
</dbReference>
<evidence type="ECO:0000313" key="10">
    <source>
        <dbReference type="EMBL" id="BDI33693.1"/>
    </source>
</evidence>
<dbReference type="RefSeq" id="WP_119322980.1">
    <property type="nucleotide sequence ID" value="NZ_AP025739.1"/>
</dbReference>
<comment type="similarity">
    <text evidence="9">Belongs to the OXA1/ALB3/YidC family.</text>
</comment>
<dbReference type="InterPro" id="IPR047196">
    <property type="entry name" value="YidC_ALB_C"/>
</dbReference>
<keyword evidence="3" id="KW-1003">Cell membrane</keyword>
<dbReference type="GO" id="GO:0005886">
    <property type="term" value="C:plasma membrane"/>
    <property type="evidence" value="ECO:0007669"/>
    <property type="project" value="UniProtKB-SubCell"/>
</dbReference>
<dbReference type="KEGG" id="ccot:CCAX7_57440"/>
<dbReference type="InterPro" id="IPR028055">
    <property type="entry name" value="YidC/Oxa/ALB_C"/>
</dbReference>
<organism evidence="10 11">
    <name type="scientific">Capsulimonas corticalis</name>
    <dbReference type="NCBI Taxonomy" id="2219043"/>
    <lineage>
        <taxon>Bacteria</taxon>
        <taxon>Bacillati</taxon>
        <taxon>Armatimonadota</taxon>
        <taxon>Armatimonadia</taxon>
        <taxon>Capsulimonadales</taxon>
        <taxon>Capsulimonadaceae</taxon>
        <taxon>Capsulimonas</taxon>
    </lineage>
</organism>
<dbReference type="GO" id="GO:0032977">
    <property type="term" value="F:membrane insertase activity"/>
    <property type="evidence" value="ECO:0007669"/>
    <property type="project" value="InterPro"/>
</dbReference>
<dbReference type="CDD" id="cd20070">
    <property type="entry name" value="5TM_YidC_Alb3"/>
    <property type="match status" value="1"/>
</dbReference>
<dbReference type="GO" id="GO:0015031">
    <property type="term" value="P:protein transport"/>
    <property type="evidence" value="ECO:0007669"/>
    <property type="project" value="UniProtKB-KW"/>
</dbReference>
<dbReference type="Proteomes" id="UP000287394">
    <property type="component" value="Chromosome"/>
</dbReference>
<keyword evidence="4 9" id="KW-0812">Transmembrane</keyword>
<keyword evidence="8" id="KW-0143">Chaperone</keyword>
<dbReference type="EMBL" id="AP025739">
    <property type="protein sequence ID" value="BDI33693.1"/>
    <property type="molecule type" value="Genomic_DNA"/>
</dbReference>
<dbReference type="NCBIfam" id="TIGR03592">
    <property type="entry name" value="yidC_oxa1_cterm"/>
    <property type="match status" value="1"/>
</dbReference>
<evidence type="ECO:0000256" key="7">
    <source>
        <dbReference type="ARBA" id="ARBA00023136"/>
    </source>
</evidence>
<keyword evidence="5" id="KW-0653">Protein transport</keyword>
<dbReference type="PANTHER" id="PTHR12428:SF65">
    <property type="entry name" value="CYTOCHROME C OXIDASE ASSEMBLY PROTEIN COX18, MITOCHONDRIAL"/>
    <property type="match status" value="1"/>
</dbReference>
<evidence type="ECO:0000256" key="2">
    <source>
        <dbReference type="ARBA" id="ARBA00022448"/>
    </source>
</evidence>